<name>A0A481MSN7_CAPAN</name>
<accession>A0A481MSN7</accession>
<protein>
    <submittedName>
        <fullName evidence="2">Anther-specific protein</fullName>
    </submittedName>
</protein>
<evidence type="ECO:0000256" key="1">
    <source>
        <dbReference type="SAM" id="MobiDB-lite"/>
    </source>
</evidence>
<feature type="compositionally biased region" description="Polar residues" evidence="1">
    <location>
        <begin position="94"/>
        <end position="111"/>
    </location>
</feature>
<dbReference type="EMBL" id="MH203356">
    <property type="protein sequence ID" value="QAU32330.1"/>
    <property type="molecule type" value="mRNA"/>
</dbReference>
<evidence type="ECO:0000313" key="2">
    <source>
        <dbReference type="EMBL" id="QAU32330.1"/>
    </source>
</evidence>
<reference evidence="2" key="1">
    <citation type="submission" date="2018-04" db="EMBL/GenBank/DDBJ databases">
        <title>Sequence and expression analysis of an anthers-specific gene, CaMF5, in Capsicum annuum L.</title>
        <authorList>
            <person name="Chen C."/>
            <person name="Lei J."/>
            <person name="Wang Y."/>
        </authorList>
    </citation>
    <scope>NUCLEOTIDE SEQUENCE</scope>
</reference>
<dbReference type="InterPro" id="IPR039624">
    <property type="entry name" value="LEA1/2/D7/KIN2"/>
</dbReference>
<feature type="compositionally biased region" description="Polar residues" evidence="1">
    <location>
        <begin position="119"/>
        <end position="148"/>
    </location>
</feature>
<dbReference type="PANTHER" id="PTHR34191:SF9">
    <property type="entry name" value="F6D8.10"/>
    <property type="match status" value="1"/>
</dbReference>
<feature type="region of interest" description="Disordered" evidence="1">
    <location>
        <begin position="86"/>
        <end position="148"/>
    </location>
</feature>
<dbReference type="AlphaFoldDB" id="A0A481MSN7"/>
<sequence length="148" mass="15355">MANQGSDNLYSSINVSGQAQMRREDLLNQPSNIHNPSQGQATNLFQETGTQVKNMAQGAAGSAVNMARGAASGAANMAQGAADAVKNTLGMNPPHNTTDTTDGNYLNQPGTINFDDDFPNSTTSSIPGNTNLDGLNYPTNPNNPSTGI</sequence>
<dbReference type="PANTHER" id="PTHR34191">
    <property type="entry name" value="LATE EMBRYOGENESIS ABUNDANT PROTEIN (LEA) FAMILY PROTEIN"/>
    <property type="match status" value="1"/>
</dbReference>
<proteinExistence type="evidence at transcript level"/>
<organism evidence="2">
    <name type="scientific">Capsicum annuum</name>
    <name type="common">Capsicum pepper</name>
    <dbReference type="NCBI Taxonomy" id="4072"/>
    <lineage>
        <taxon>Eukaryota</taxon>
        <taxon>Viridiplantae</taxon>
        <taxon>Streptophyta</taxon>
        <taxon>Embryophyta</taxon>
        <taxon>Tracheophyta</taxon>
        <taxon>Spermatophyta</taxon>
        <taxon>Magnoliopsida</taxon>
        <taxon>eudicotyledons</taxon>
        <taxon>Gunneridae</taxon>
        <taxon>Pentapetalae</taxon>
        <taxon>asterids</taxon>
        <taxon>lamiids</taxon>
        <taxon>Solanales</taxon>
        <taxon>Solanaceae</taxon>
        <taxon>Solanoideae</taxon>
        <taxon>Capsiceae</taxon>
        <taxon>Capsicum</taxon>
    </lineage>
</organism>